<dbReference type="eggNOG" id="ENOG502Z7MR">
    <property type="taxonomic scope" value="Bacteria"/>
</dbReference>
<keyword evidence="3" id="KW-1185">Reference proteome</keyword>
<accession>F9U6U6</accession>
<dbReference type="RefSeq" id="WP_007191525.1">
    <property type="nucleotide sequence ID" value="NZ_AFWV01000002.1"/>
</dbReference>
<evidence type="ECO:0000256" key="1">
    <source>
        <dbReference type="SAM" id="SignalP"/>
    </source>
</evidence>
<proteinExistence type="predicted"/>
<dbReference type="EMBL" id="AFWV01000002">
    <property type="protein sequence ID" value="EGV19972.1"/>
    <property type="molecule type" value="Genomic_DNA"/>
</dbReference>
<feature type="signal peptide" evidence="1">
    <location>
        <begin position="1"/>
        <end position="20"/>
    </location>
</feature>
<reference evidence="2 3" key="1">
    <citation type="submission" date="2011-06" db="EMBL/GenBank/DDBJ databases">
        <title>The draft genome of Thiocapsa marina 5811.</title>
        <authorList>
            <consortium name="US DOE Joint Genome Institute (JGI-PGF)"/>
            <person name="Lucas S."/>
            <person name="Han J."/>
            <person name="Cheng J.-F."/>
            <person name="Goodwin L."/>
            <person name="Pitluck S."/>
            <person name="Peters L."/>
            <person name="Land M.L."/>
            <person name="Hauser L."/>
            <person name="Vogl K."/>
            <person name="Liu Z."/>
            <person name="Imhoff J."/>
            <person name="Thiel V."/>
            <person name="Frigaard N.-U."/>
            <person name="Bryant D."/>
            <person name="Woyke T.J."/>
        </authorList>
    </citation>
    <scope>NUCLEOTIDE SEQUENCE [LARGE SCALE GENOMIC DNA]</scope>
    <source>
        <strain evidence="2 3">5811</strain>
    </source>
</reference>
<dbReference type="Gene3D" id="2.60.120.260">
    <property type="entry name" value="Galactose-binding domain-like"/>
    <property type="match status" value="1"/>
</dbReference>
<dbReference type="Proteomes" id="UP000005459">
    <property type="component" value="Unassembled WGS sequence"/>
</dbReference>
<dbReference type="AlphaFoldDB" id="F9U6U6"/>
<keyword evidence="1" id="KW-0732">Signal</keyword>
<feature type="chain" id="PRO_5003388463" description="Phytase-like domain-containing protein" evidence="1">
    <location>
        <begin position="21"/>
        <end position="315"/>
    </location>
</feature>
<dbReference type="OrthoDB" id="9797506at2"/>
<evidence type="ECO:0008006" key="4">
    <source>
        <dbReference type="Google" id="ProtNLM"/>
    </source>
</evidence>
<organism evidence="2 3">
    <name type="scientific">Thiocapsa marina 5811</name>
    <dbReference type="NCBI Taxonomy" id="768671"/>
    <lineage>
        <taxon>Bacteria</taxon>
        <taxon>Pseudomonadati</taxon>
        <taxon>Pseudomonadota</taxon>
        <taxon>Gammaproteobacteria</taxon>
        <taxon>Chromatiales</taxon>
        <taxon>Chromatiaceae</taxon>
        <taxon>Thiocapsa</taxon>
    </lineage>
</organism>
<name>F9U6U6_9GAMM</name>
<dbReference type="STRING" id="768671.ThimaDRAFT_0648"/>
<evidence type="ECO:0000313" key="2">
    <source>
        <dbReference type="EMBL" id="EGV19972.1"/>
    </source>
</evidence>
<gene>
    <name evidence="2" type="ORF">ThimaDRAFT_0648</name>
</gene>
<dbReference type="PATRIC" id="fig|768671.3.peg.702"/>
<evidence type="ECO:0000313" key="3">
    <source>
        <dbReference type="Proteomes" id="UP000005459"/>
    </source>
</evidence>
<sequence length="315" mass="33199">MKLLLRTIALFVAATATAVAQDAAFTTGLAVTTNPGLVDCSGGSRVSAVGEIADDGGALWVVPAATHFGSAPAAADLFNPCGGVQLSGFSAFDAASVPVMDAGGTEAFTAFIFADNYFELNVNGVLIAVDPVPFTPFNSNVVRFRADRPVTLAVMGVDWEEHLGLGSEHNRGKAYHPGDAGFVMQVRDASGAIVAITDHTWKAQTFYTAPLNARECLVIDGAVRDSSACAMQGVDDGTSFSAAHWPLPEGWTAPDFDDSAWPDAVTFSNETVGVYNKPAYTNFSELFDDPAADAVFIWSSNLVLDNLVLSRKTFE</sequence>
<protein>
    <recommendedName>
        <fullName evidence="4">Phytase-like domain-containing protein</fullName>
    </recommendedName>
</protein>